<dbReference type="AlphaFoldDB" id="A0A558G7P2"/>
<name>A0A558G7P2_HALVO</name>
<keyword evidence="1" id="KW-0378">Hydrolase</keyword>
<gene>
    <name evidence="1" type="ORF">FQA18_15495</name>
</gene>
<dbReference type="SUPFAM" id="SSF55920">
    <property type="entry name" value="Creatinase/aminopeptidase"/>
    <property type="match status" value="1"/>
</dbReference>
<comment type="caution">
    <text evidence="1">The sequence shown here is derived from an EMBL/GenBank/DDBJ whole genome shotgun (WGS) entry which is preliminary data.</text>
</comment>
<dbReference type="EMBL" id="VMTR01000146">
    <property type="protein sequence ID" value="TVT93783.1"/>
    <property type="molecule type" value="Genomic_DNA"/>
</dbReference>
<dbReference type="GO" id="GO:0004239">
    <property type="term" value="F:initiator methionyl aminopeptidase activity"/>
    <property type="evidence" value="ECO:0007669"/>
    <property type="project" value="UniProtKB-EC"/>
</dbReference>
<dbReference type="InterPro" id="IPR036005">
    <property type="entry name" value="Creatinase/aminopeptidase-like"/>
</dbReference>
<accession>A0A558G7P2</accession>
<dbReference type="Gene3D" id="3.90.230.10">
    <property type="entry name" value="Creatinase/methionine aminopeptidase superfamily"/>
    <property type="match status" value="1"/>
</dbReference>
<keyword evidence="1" id="KW-0031">Aminopeptidase</keyword>
<organism evidence="1 2">
    <name type="scientific">Haloferax volcanii</name>
    <name type="common">Halobacterium volcanii</name>
    <dbReference type="NCBI Taxonomy" id="2246"/>
    <lineage>
        <taxon>Archaea</taxon>
        <taxon>Methanobacteriati</taxon>
        <taxon>Methanobacteriota</taxon>
        <taxon>Stenosarchaea group</taxon>
        <taxon>Halobacteria</taxon>
        <taxon>Halobacteriales</taxon>
        <taxon>Haloferacaceae</taxon>
        <taxon>Haloferax</taxon>
    </lineage>
</organism>
<keyword evidence="1" id="KW-0645">Protease</keyword>
<dbReference type="EC" id="3.4.11.18" evidence="1"/>
<feature type="non-terminal residue" evidence="1">
    <location>
        <position position="47"/>
    </location>
</feature>
<proteinExistence type="predicted"/>
<evidence type="ECO:0000313" key="1">
    <source>
        <dbReference type="EMBL" id="TVT93783.1"/>
    </source>
</evidence>
<sequence length="47" mass="5154">MSIGPLDDETVEKYREAGEVLRTVLDESAEMVEPGVTHLEVAEHAEA</sequence>
<dbReference type="Proteomes" id="UP000320212">
    <property type="component" value="Unassembled WGS sequence"/>
</dbReference>
<reference evidence="1 2" key="1">
    <citation type="submission" date="2019-07" db="EMBL/GenBank/DDBJ databases">
        <title>Draft genome sequence of Haloferax volcanii SS0101, isolated from salt farm in Samut Sakhon, Thailand.</title>
        <authorList>
            <person name="Wanthongcharoen S."/>
            <person name="Yamprayoonswat W."/>
            <person name="Ruangsuj P."/>
            <person name="Thongpramul N."/>
            <person name="Jumpathong W."/>
            <person name="Sittihan S."/>
            <person name="Kanjanavas P."/>
            <person name="Yasawong M."/>
        </authorList>
    </citation>
    <scope>NUCLEOTIDE SEQUENCE [LARGE SCALE GENOMIC DNA]</scope>
    <source>
        <strain evidence="1 2">SS0101</strain>
    </source>
</reference>
<evidence type="ECO:0000313" key="2">
    <source>
        <dbReference type="Proteomes" id="UP000320212"/>
    </source>
</evidence>
<protein>
    <submittedName>
        <fullName evidence="1">Type II methionyl aminopeptidase</fullName>
        <ecNumber evidence="1">3.4.11.18</ecNumber>
    </submittedName>
</protein>